<accession>A0A6G5QPL9</accession>
<evidence type="ECO:0000313" key="2">
    <source>
        <dbReference type="EMBL" id="QCD47703.1"/>
    </source>
</evidence>
<dbReference type="InterPro" id="IPR009739">
    <property type="entry name" value="LprI-like_N"/>
</dbReference>
<name>A0A6G5QPL9_CAMRE</name>
<dbReference type="PANTHER" id="PTHR39176:SF1">
    <property type="entry name" value="PERIPLASMIC PROTEIN"/>
    <property type="match status" value="1"/>
</dbReference>
<evidence type="ECO:0000259" key="1">
    <source>
        <dbReference type="Pfam" id="PF07007"/>
    </source>
</evidence>
<dbReference type="AlphaFoldDB" id="A0A6G5QPL9"/>
<dbReference type="Proteomes" id="UP000502377">
    <property type="component" value="Chromosome"/>
</dbReference>
<dbReference type="Pfam" id="PF07007">
    <property type="entry name" value="LprI"/>
    <property type="match status" value="1"/>
</dbReference>
<feature type="domain" description="Lysozyme inhibitor LprI-like N-terminal" evidence="1">
    <location>
        <begin position="51"/>
        <end position="137"/>
    </location>
</feature>
<dbReference type="KEGG" id="crx:CRECT_2100"/>
<dbReference type="PANTHER" id="PTHR39176">
    <property type="entry name" value="PERIPLASMIC PROTEIN-RELATED"/>
    <property type="match status" value="1"/>
</dbReference>
<organism evidence="2 3">
    <name type="scientific">Campylobacter rectus</name>
    <name type="common">Wolinella recta</name>
    <dbReference type="NCBI Taxonomy" id="203"/>
    <lineage>
        <taxon>Bacteria</taxon>
        <taxon>Pseudomonadati</taxon>
        <taxon>Campylobacterota</taxon>
        <taxon>Epsilonproteobacteria</taxon>
        <taxon>Campylobacterales</taxon>
        <taxon>Campylobacteraceae</taxon>
        <taxon>Campylobacter</taxon>
    </lineage>
</organism>
<dbReference type="RefSeq" id="WP_124851696.1">
    <property type="nucleotide sequence ID" value="NZ_CP012543.1"/>
</dbReference>
<reference evidence="2 3" key="1">
    <citation type="submission" date="2016-07" db="EMBL/GenBank/DDBJ databases">
        <title>Comparative genomics of the Campylobacter concisus group.</title>
        <authorList>
            <person name="Miller W.G."/>
            <person name="Yee E."/>
            <person name="Chapman M.H."/>
            <person name="Huynh S."/>
            <person name="Bono J.L."/>
            <person name="On S.L.W."/>
            <person name="StLeger J."/>
            <person name="Foster G."/>
            <person name="Parker C.T."/>
        </authorList>
    </citation>
    <scope>NUCLEOTIDE SEQUENCE [LARGE SCALE GENOMIC DNA]</scope>
    <source>
        <strain evidence="2 3">ATCC 33238</strain>
    </source>
</reference>
<sequence>MLKKIIFTAFVAGLVFGAQELAIKAKASSNSDANFEQAADESQLRVEECIQKDSSTVGMIECINAEFAVQDKLLNENYKKAMSVLNDENKKKLKDIQRKWVAYKEAKCPFVPPTGTLYRVEAADCYLQMTKERAKELASVAADFEGNQ</sequence>
<protein>
    <submittedName>
        <fullName evidence="2">Putative DUF1311 domain protein</fullName>
    </submittedName>
</protein>
<proteinExistence type="predicted"/>
<evidence type="ECO:0000313" key="3">
    <source>
        <dbReference type="Proteomes" id="UP000502377"/>
    </source>
</evidence>
<dbReference type="Gene3D" id="1.20.1270.180">
    <property type="match status" value="1"/>
</dbReference>
<gene>
    <name evidence="2" type="ORF">CRECT_2100</name>
</gene>
<dbReference type="EMBL" id="CP012543">
    <property type="protein sequence ID" value="QCD47703.1"/>
    <property type="molecule type" value="Genomic_DNA"/>
</dbReference>